<comment type="caution">
    <text evidence="2">The sequence shown here is derived from an EMBL/GenBank/DDBJ whole genome shotgun (WGS) entry which is preliminary data.</text>
</comment>
<proteinExistence type="predicted"/>
<protein>
    <submittedName>
        <fullName evidence="2">Uncharacterized protein</fullName>
    </submittedName>
</protein>
<evidence type="ECO:0000256" key="1">
    <source>
        <dbReference type="SAM" id="MobiDB-lite"/>
    </source>
</evidence>
<name>A0A0G2EZY6_PHACM</name>
<sequence>MPVVASAGPAKKTSAAAAVKPAGKVVAKSGLPIRSSARPATSARRAAAPAHPSPSSSSSSSSSSASRTRAPATQRVSTQGSRAPKRANAGVPAQKQARAEPPAQPIKSALKKVRLDVKPNVKISWGGPDAPRPLEAVTVFETDSWINSQAPALHPRCQATPANFDVKFSDFSLQECRAAWGVVDSEGTRVLPTRKSAEELEREAAFDALYFPGNMARLLKWKTTMMSGRDGYSLYSSPYSATFQDIAARKFGREFRQSLDKLEFKYDTF</sequence>
<evidence type="ECO:0000313" key="3">
    <source>
        <dbReference type="Proteomes" id="UP000053317"/>
    </source>
</evidence>
<organism evidence="2 3">
    <name type="scientific">Phaeomoniella chlamydospora</name>
    <name type="common">Phaeoacremonium chlamydosporum</name>
    <dbReference type="NCBI Taxonomy" id="158046"/>
    <lineage>
        <taxon>Eukaryota</taxon>
        <taxon>Fungi</taxon>
        <taxon>Dikarya</taxon>
        <taxon>Ascomycota</taxon>
        <taxon>Pezizomycotina</taxon>
        <taxon>Eurotiomycetes</taxon>
        <taxon>Chaetothyriomycetidae</taxon>
        <taxon>Phaeomoniellales</taxon>
        <taxon>Phaeomoniellaceae</taxon>
        <taxon>Phaeomoniella</taxon>
    </lineage>
</organism>
<gene>
    <name evidence="2" type="ORF">UCRPC4_g00933</name>
</gene>
<dbReference type="Proteomes" id="UP000053317">
    <property type="component" value="Unassembled WGS sequence"/>
</dbReference>
<dbReference type="AlphaFoldDB" id="A0A0G2EZY6"/>
<feature type="region of interest" description="Disordered" evidence="1">
    <location>
        <begin position="1"/>
        <end position="106"/>
    </location>
</feature>
<reference evidence="2 3" key="2">
    <citation type="submission" date="2015-05" db="EMBL/GenBank/DDBJ databases">
        <authorList>
            <person name="Morales-Cruz A."/>
            <person name="Amrine K.C."/>
            <person name="Cantu D."/>
        </authorList>
    </citation>
    <scope>NUCLEOTIDE SEQUENCE [LARGE SCALE GENOMIC DNA]</scope>
    <source>
        <strain evidence="2">UCRPC4</strain>
    </source>
</reference>
<evidence type="ECO:0000313" key="2">
    <source>
        <dbReference type="EMBL" id="KKY27699.1"/>
    </source>
</evidence>
<reference evidence="2 3" key="1">
    <citation type="submission" date="2015-05" db="EMBL/GenBank/DDBJ databases">
        <title>Distinctive expansion of gene families associated with plant cell wall degradation and secondary metabolism in the genomes of grapevine trunk pathogens.</title>
        <authorList>
            <person name="Lawrence D.P."/>
            <person name="Travadon R."/>
            <person name="Rolshausen P.E."/>
            <person name="Baumgartner K."/>
        </authorList>
    </citation>
    <scope>NUCLEOTIDE SEQUENCE [LARGE SCALE GENOMIC DNA]</scope>
    <source>
        <strain evidence="2">UCRPC4</strain>
    </source>
</reference>
<accession>A0A0G2EZY6</accession>
<dbReference type="EMBL" id="LCWF01000022">
    <property type="protein sequence ID" value="KKY27699.1"/>
    <property type="molecule type" value="Genomic_DNA"/>
</dbReference>
<feature type="compositionally biased region" description="Low complexity" evidence="1">
    <location>
        <begin position="1"/>
        <end position="73"/>
    </location>
</feature>
<keyword evidence="3" id="KW-1185">Reference proteome</keyword>